<dbReference type="SUPFAM" id="SSF117281">
    <property type="entry name" value="Kelch motif"/>
    <property type="match status" value="1"/>
</dbReference>
<dbReference type="RefSeq" id="XP_022659796.1">
    <property type="nucleotide sequence ID" value="XM_022804061.1"/>
</dbReference>
<dbReference type="EnsemblMetazoa" id="XM_022804061">
    <property type="protein sequence ID" value="XP_022659796"/>
    <property type="gene ID" value="LOC111249766"/>
</dbReference>
<dbReference type="SMART" id="SM00612">
    <property type="entry name" value="Kelch"/>
    <property type="match status" value="6"/>
</dbReference>
<keyword evidence="2" id="KW-0880">Kelch repeat</keyword>
<keyword evidence="8" id="KW-1185">Reference proteome</keyword>
<accession>A0A7M7K0X5</accession>
<evidence type="ECO:0000256" key="1">
    <source>
        <dbReference type="ARBA" id="ARBA00013699"/>
    </source>
</evidence>
<evidence type="ECO:0000256" key="2">
    <source>
        <dbReference type="ARBA" id="ARBA00022441"/>
    </source>
</evidence>
<dbReference type="InParanoid" id="A0A7M7K0X5"/>
<evidence type="ECO:0000256" key="5">
    <source>
        <dbReference type="SAM" id="MobiDB-lite"/>
    </source>
</evidence>
<evidence type="ECO:0000313" key="8">
    <source>
        <dbReference type="Proteomes" id="UP000594260"/>
    </source>
</evidence>
<dbReference type="InterPro" id="IPR017096">
    <property type="entry name" value="BTB-kelch_protein"/>
</dbReference>
<feature type="domain" description="BTB" evidence="6">
    <location>
        <begin position="141"/>
        <end position="208"/>
    </location>
</feature>
<dbReference type="Gene3D" id="1.25.40.420">
    <property type="match status" value="1"/>
</dbReference>
<dbReference type="OrthoDB" id="6416144at2759"/>
<feature type="region of interest" description="Disordered" evidence="5">
    <location>
        <begin position="1"/>
        <end position="26"/>
    </location>
</feature>
<dbReference type="InterPro" id="IPR011333">
    <property type="entry name" value="SKP1/BTB/POZ_sf"/>
</dbReference>
<keyword evidence="3" id="KW-0677">Repeat</keyword>
<dbReference type="GO" id="GO:0016567">
    <property type="term" value="P:protein ubiquitination"/>
    <property type="evidence" value="ECO:0007669"/>
    <property type="project" value="UniProtKB-UniPathway"/>
</dbReference>
<proteinExistence type="predicted"/>
<feature type="compositionally biased region" description="Low complexity" evidence="5">
    <location>
        <begin position="1"/>
        <end position="14"/>
    </location>
</feature>
<evidence type="ECO:0000256" key="4">
    <source>
        <dbReference type="ARBA" id="ARBA00043912"/>
    </source>
</evidence>
<dbReference type="UniPathway" id="UPA00143"/>
<evidence type="ECO:0000256" key="3">
    <source>
        <dbReference type="ARBA" id="ARBA00022737"/>
    </source>
</evidence>
<dbReference type="PANTHER" id="PTHR45632:SF3">
    <property type="entry name" value="KELCH-LIKE PROTEIN 32"/>
    <property type="match status" value="1"/>
</dbReference>
<evidence type="ECO:0000313" key="7">
    <source>
        <dbReference type="EnsemblMetazoa" id="XP_022659796"/>
    </source>
</evidence>
<dbReference type="SMART" id="SM00875">
    <property type="entry name" value="BACK"/>
    <property type="match status" value="1"/>
</dbReference>
<dbReference type="InterPro" id="IPR015915">
    <property type="entry name" value="Kelch-typ_b-propeller"/>
</dbReference>
<dbReference type="OMA" id="LANMSHF"/>
<dbReference type="Pfam" id="PF07707">
    <property type="entry name" value="BACK"/>
    <property type="match status" value="1"/>
</dbReference>
<sequence>MRARTASGSTSRSSDFLWPENVSSDSTNCELKADPLEATLPLPIAASLPSMPTTVTTTMAPTASQVVPVSTTTVRASYARASASTLSTENPPQPPIRAIEVSPEITVRTAQDVESLTYVAPDLPTRSFKTLQRFYKQGVLCDVILRTDSRDISCHRLVLACISPYFHAMFTSNLRESVETVVEIQELNPNAVAAIIEYAYSSQIRLSPLTIQPLLHAASVLQIDNLEFACCQYIKDKILAHNNCLGIWHFAAAHGLHGLSEAVQRFILRNWPAIVTCGGEEFFNLDALVLEQLLESSKLCVESEIQVYECVLKWLSVGGRSSDQRLVARLLSKIRLPLLPPCYLRNTVLYDFYDNIDCRNLIDQAKDYQLWRASLLSGEAPISSDRFEPRKSYAGILFCIGGRDTTGGPCASIEFYSVLDDRWFRGVDMTTRRRHVAACSVAGKVYAVGGCEQDNRHLCSCEMFAPNLNEWRPLAPMRTPRRGLGVCALNADHGPIYAVGGLDDINFFNKVERYDIMNDSWTSVAPMLTPRGGVAVVAVQGTMYAFGGNVGQTSLSTCEKYDPHLDRWTYIASMKHRRAGAAAVVGLVDKYIYVFGGFDNNVPLRSAELYDLERDEWTQVSPMCVARGGVGGASLANRVYAVGGHDGTKYLDSVEIYDPIQNKWSFAHQICKKRAGAGVTHCAGSLLQLIYKNRHLNAELTAELENSC</sequence>
<dbReference type="GeneID" id="111249766"/>
<dbReference type="KEGG" id="vde:111249766"/>
<dbReference type="Proteomes" id="UP000594260">
    <property type="component" value="Unplaced"/>
</dbReference>
<reference evidence="7" key="1">
    <citation type="submission" date="2021-01" db="UniProtKB">
        <authorList>
            <consortium name="EnsemblMetazoa"/>
        </authorList>
    </citation>
    <scope>IDENTIFICATION</scope>
</reference>
<dbReference type="Gene3D" id="3.30.710.10">
    <property type="entry name" value="Potassium Channel Kv1.1, Chain A"/>
    <property type="match status" value="1"/>
</dbReference>
<dbReference type="GO" id="GO:0003779">
    <property type="term" value="F:actin binding"/>
    <property type="evidence" value="ECO:0007669"/>
    <property type="project" value="UniProtKB-KW"/>
</dbReference>
<organism evidence="7 8">
    <name type="scientific">Varroa destructor</name>
    <name type="common">Honeybee mite</name>
    <dbReference type="NCBI Taxonomy" id="109461"/>
    <lineage>
        <taxon>Eukaryota</taxon>
        <taxon>Metazoa</taxon>
        <taxon>Ecdysozoa</taxon>
        <taxon>Arthropoda</taxon>
        <taxon>Chelicerata</taxon>
        <taxon>Arachnida</taxon>
        <taxon>Acari</taxon>
        <taxon>Parasitiformes</taxon>
        <taxon>Mesostigmata</taxon>
        <taxon>Gamasina</taxon>
        <taxon>Dermanyssoidea</taxon>
        <taxon>Varroidae</taxon>
        <taxon>Varroa</taxon>
    </lineage>
</organism>
<dbReference type="Pfam" id="PF00651">
    <property type="entry name" value="BTB"/>
    <property type="match status" value="1"/>
</dbReference>
<evidence type="ECO:0000259" key="6">
    <source>
        <dbReference type="PROSITE" id="PS50097"/>
    </source>
</evidence>
<dbReference type="PIRSF" id="PIRSF037037">
    <property type="entry name" value="Kelch-like_protein_gigaxonin"/>
    <property type="match status" value="1"/>
</dbReference>
<protein>
    <recommendedName>
        <fullName evidence="1">Kelch-like protein diablo</fullName>
    </recommendedName>
</protein>
<dbReference type="SUPFAM" id="SSF54695">
    <property type="entry name" value="POZ domain"/>
    <property type="match status" value="1"/>
</dbReference>
<dbReference type="PROSITE" id="PS50097">
    <property type="entry name" value="BTB"/>
    <property type="match status" value="1"/>
</dbReference>
<dbReference type="Gene3D" id="2.120.10.80">
    <property type="entry name" value="Kelch-type beta propeller"/>
    <property type="match status" value="2"/>
</dbReference>
<name>A0A7M7K0X5_VARDE</name>
<dbReference type="InterPro" id="IPR006652">
    <property type="entry name" value="Kelch_1"/>
</dbReference>
<dbReference type="SMART" id="SM00225">
    <property type="entry name" value="BTB"/>
    <property type="match status" value="1"/>
</dbReference>
<dbReference type="InterPro" id="IPR011705">
    <property type="entry name" value="BACK"/>
</dbReference>
<dbReference type="Pfam" id="PF24681">
    <property type="entry name" value="Kelch_KLHDC2_KLHL20_DRC7"/>
    <property type="match status" value="1"/>
</dbReference>
<dbReference type="Pfam" id="PF01344">
    <property type="entry name" value="Kelch_1"/>
    <property type="match status" value="2"/>
</dbReference>
<dbReference type="InterPro" id="IPR000210">
    <property type="entry name" value="BTB/POZ_dom"/>
</dbReference>
<comment type="function">
    <text evidence="4">Probable substrate-specific adapter of an E3 ubiquitin-protein ligase complex which mediates the ubiquitination and subsequent proteasomal degradation of target proteins. May have a role in synapse differentiation and growth.</text>
</comment>
<dbReference type="AlphaFoldDB" id="A0A7M7K0X5"/>
<dbReference type="PANTHER" id="PTHR45632">
    <property type="entry name" value="LD33804P"/>
    <property type="match status" value="1"/>
</dbReference>